<sequence>SAKSTWAEVTAGLPKSAASRITDAADRTASGASSAMTSVGRWLGDTSERAGALGESALEKARRLGSSVGGSVSSATSSFTTSELKERVSSGWGELRSGASGELNGATKSIDEWSEGAKHAVGDGLKEAESKWDGALQSTKGAVGEAANSAGQLGTTIREGFTDSASAALHSFGSTIGDTVGSAREAFNGASNSFNEFGQGIGDVAKSALHNAQSSLASVGRSVSSAVDRAGSTLEGAIDYSRSAIGDAASTAAHGIDATLEAAAERTKGAFSGATNSISEMGSSIGDSASTAAHTVGSTIGDAASSVSQLSDSAFTNARSGLESAAESTKSAIGDASSSLSQFGSSLGESAPTAAHSLGNSIEDASSSLSKFGSSIGDLASNAAHGFGYTIDDASSSLKSGLGDIGHAASSASNRVGETLSSVGDKGSEWLSSARSSISNVGHGITDSLSSAATRAGNAIDSTAHEGQEGSSSFLSSVSSTVSGWFLSSSASTSPSEIPEITTTERTLEEHPTEETPSTTETPQTTTEQLPTEPTPSSFASVGSTLISWFSSSVAKSAETADQGTETTTLEPAAATTQEPATTTTEDPRPGLISSAGSAVYNWLTSEDKPNEVSSTAKPDATVELTPGPDGSDAATDVPTQAPDTVTTEPNDSGDATFAKVGSTIVSWFSSSSSTAEPTSSPDDVTTANAETTHLPDGIFVGTSEAQDGQTAAYPDAFTTESPSMFSSVGSKIAGWFSSSSSSNSVEPTEATEQPSDAGTSVAQNEGNIQTTAVPEDATTHESPSTFAKVGSTIVSWFSSSNSGESAQTSTPTEGFDNAIPEPITESSSKVAEPSEKPGDAFTTQNPEVESPSTISLVGSKIASWFSSSSSGTPEETTNAPDAGETPKKQATTAATSESTASVEAVPVEETSTGPSLLTSIGQTVSGWFSSSSSSSADSPRDNLLETTTVSS</sequence>
<feature type="region of interest" description="Disordered" evidence="1">
    <location>
        <begin position="798"/>
        <end position="952"/>
    </location>
</feature>
<dbReference type="Proteomes" id="UP001432027">
    <property type="component" value="Unassembled WGS sequence"/>
</dbReference>
<dbReference type="EMBL" id="BTSX01000002">
    <property type="protein sequence ID" value="GMS85324.1"/>
    <property type="molecule type" value="Genomic_DNA"/>
</dbReference>
<feature type="region of interest" description="Disordered" evidence="1">
    <location>
        <begin position="19"/>
        <end position="42"/>
    </location>
</feature>
<evidence type="ECO:0000313" key="3">
    <source>
        <dbReference type="Proteomes" id="UP001432027"/>
    </source>
</evidence>
<feature type="compositionally biased region" description="Low complexity" evidence="1">
    <location>
        <begin position="486"/>
        <end position="496"/>
    </location>
</feature>
<feature type="region of interest" description="Disordered" evidence="1">
    <location>
        <begin position="560"/>
        <end position="595"/>
    </location>
</feature>
<reference evidence="2" key="1">
    <citation type="submission" date="2023-10" db="EMBL/GenBank/DDBJ databases">
        <title>Genome assembly of Pristionchus species.</title>
        <authorList>
            <person name="Yoshida K."/>
            <person name="Sommer R.J."/>
        </authorList>
    </citation>
    <scope>NUCLEOTIDE SEQUENCE</scope>
    <source>
        <strain evidence="2">RS0144</strain>
    </source>
</reference>
<dbReference type="PANTHER" id="PTHR47372:SF11">
    <property type="entry name" value="RE19971P"/>
    <property type="match status" value="1"/>
</dbReference>
<feature type="compositionally biased region" description="Low complexity" evidence="1">
    <location>
        <begin position="860"/>
        <end position="871"/>
    </location>
</feature>
<dbReference type="PANTHER" id="PTHR47372">
    <property type="entry name" value="DAUER UP-REGULATED-RELATED"/>
    <property type="match status" value="1"/>
</dbReference>
<feature type="region of interest" description="Disordered" evidence="1">
    <location>
        <begin position="671"/>
        <end position="694"/>
    </location>
</feature>
<feature type="non-terminal residue" evidence="2">
    <location>
        <position position="952"/>
    </location>
</feature>
<feature type="compositionally biased region" description="Polar residues" evidence="1">
    <location>
        <begin position="798"/>
        <end position="813"/>
    </location>
</feature>
<evidence type="ECO:0000256" key="1">
    <source>
        <dbReference type="SAM" id="MobiDB-lite"/>
    </source>
</evidence>
<dbReference type="Gene3D" id="1.20.120.20">
    <property type="entry name" value="Apolipoprotein"/>
    <property type="match status" value="2"/>
</dbReference>
<feature type="compositionally biased region" description="Low complexity" evidence="1">
    <location>
        <begin position="565"/>
        <end position="585"/>
    </location>
</feature>
<dbReference type="AlphaFoldDB" id="A0AAV5SR19"/>
<feature type="compositionally biased region" description="Low complexity" evidence="1">
    <location>
        <begin position="515"/>
        <end position="537"/>
    </location>
</feature>
<feature type="region of interest" description="Disordered" evidence="1">
    <location>
        <begin position="486"/>
        <end position="539"/>
    </location>
</feature>
<feature type="compositionally biased region" description="Polar residues" evidence="1">
    <location>
        <begin position="751"/>
        <end position="773"/>
    </location>
</feature>
<proteinExistence type="predicted"/>
<feature type="compositionally biased region" description="Polar residues" evidence="1">
    <location>
        <begin position="682"/>
        <end position="692"/>
    </location>
</feature>
<evidence type="ECO:0000313" key="2">
    <source>
        <dbReference type="EMBL" id="GMS85324.1"/>
    </source>
</evidence>
<feature type="non-terminal residue" evidence="2">
    <location>
        <position position="1"/>
    </location>
</feature>
<accession>A0AAV5SR19</accession>
<feature type="compositionally biased region" description="Low complexity" evidence="1">
    <location>
        <begin position="671"/>
        <end position="681"/>
    </location>
</feature>
<organism evidence="2 3">
    <name type="scientific">Pristionchus entomophagus</name>
    <dbReference type="NCBI Taxonomy" id="358040"/>
    <lineage>
        <taxon>Eukaryota</taxon>
        <taxon>Metazoa</taxon>
        <taxon>Ecdysozoa</taxon>
        <taxon>Nematoda</taxon>
        <taxon>Chromadorea</taxon>
        <taxon>Rhabditida</taxon>
        <taxon>Rhabditina</taxon>
        <taxon>Diplogasteromorpha</taxon>
        <taxon>Diplogasteroidea</taxon>
        <taxon>Neodiplogasteridae</taxon>
        <taxon>Pristionchus</taxon>
    </lineage>
</organism>
<feature type="compositionally biased region" description="Polar residues" evidence="1">
    <location>
        <begin position="910"/>
        <end position="929"/>
    </location>
</feature>
<feature type="region of interest" description="Disordered" evidence="1">
    <location>
        <begin position="737"/>
        <end position="786"/>
    </location>
</feature>
<feature type="compositionally biased region" description="Low complexity" evidence="1">
    <location>
        <begin position="891"/>
        <end position="906"/>
    </location>
</feature>
<name>A0AAV5SR19_9BILA</name>
<protein>
    <submittedName>
        <fullName evidence="2">Uncharacterized protein</fullName>
    </submittedName>
</protein>
<keyword evidence="3" id="KW-1185">Reference proteome</keyword>
<feature type="compositionally biased region" description="Polar residues" evidence="1">
    <location>
        <begin position="842"/>
        <end position="857"/>
    </location>
</feature>
<comment type="caution">
    <text evidence="2">The sequence shown here is derived from an EMBL/GenBank/DDBJ whole genome shotgun (WGS) entry which is preliminary data.</text>
</comment>
<gene>
    <name evidence="2" type="ORF">PENTCL1PPCAC_7499</name>
</gene>
<feature type="region of interest" description="Disordered" evidence="1">
    <location>
        <begin position="707"/>
        <end position="726"/>
    </location>
</feature>
<feature type="compositionally biased region" description="Polar residues" evidence="1">
    <location>
        <begin position="638"/>
        <end position="651"/>
    </location>
</feature>
<feature type="region of interest" description="Disordered" evidence="1">
    <location>
        <begin position="609"/>
        <end position="656"/>
    </location>
</feature>